<protein>
    <submittedName>
        <fullName evidence="1">Uncharacterized protein</fullName>
    </submittedName>
</protein>
<reference evidence="1" key="2">
    <citation type="submission" date="2020-11" db="EMBL/GenBank/DDBJ databases">
        <authorList>
            <person name="McCartney M.A."/>
            <person name="Auch B."/>
            <person name="Kono T."/>
            <person name="Mallez S."/>
            <person name="Becker A."/>
            <person name="Gohl D.M."/>
            <person name="Silverstein K.A.T."/>
            <person name="Koren S."/>
            <person name="Bechman K.B."/>
            <person name="Herman A."/>
            <person name="Abrahante J.E."/>
            <person name="Garbe J."/>
        </authorList>
    </citation>
    <scope>NUCLEOTIDE SEQUENCE</scope>
    <source>
        <strain evidence="1">Duluth1</strain>
        <tissue evidence="1">Whole animal</tissue>
    </source>
</reference>
<comment type="caution">
    <text evidence="1">The sequence shown here is derived from an EMBL/GenBank/DDBJ whole genome shotgun (WGS) entry which is preliminary data.</text>
</comment>
<dbReference type="Proteomes" id="UP000828390">
    <property type="component" value="Unassembled WGS sequence"/>
</dbReference>
<organism evidence="1 2">
    <name type="scientific">Dreissena polymorpha</name>
    <name type="common">Zebra mussel</name>
    <name type="synonym">Mytilus polymorpha</name>
    <dbReference type="NCBI Taxonomy" id="45954"/>
    <lineage>
        <taxon>Eukaryota</taxon>
        <taxon>Metazoa</taxon>
        <taxon>Spiralia</taxon>
        <taxon>Lophotrochozoa</taxon>
        <taxon>Mollusca</taxon>
        <taxon>Bivalvia</taxon>
        <taxon>Autobranchia</taxon>
        <taxon>Heteroconchia</taxon>
        <taxon>Euheterodonta</taxon>
        <taxon>Imparidentia</taxon>
        <taxon>Neoheterodontei</taxon>
        <taxon>Myida</taxon>
        <taxon>Dreissenoidea</taxon>
        <taxon>Dreissenidae</taxon>
        <taxon>Dreissena</taxon>
    </lineage>
</organism>
<proteinExistence type="predicted"/>
<name>A0A9D4H2G9_DREPO</name>
<evidence type="ECO:0000313" key="2">
    <source>
        <dbReference type="Proteomes" id="UP000828390"/>
    </source>
</evidence>
<evidence type="ECO:0000313" key="1">
    <source>
        <dbReference type="EMBL" id="KAH3824162.1"/>
    </source>
</evidence>
<dbReference type="EMBL" id="JAIWYP010000005">
    <property type="protein sequence ID" value="KAH3824162.1"/>
    <property type="molecule type" value="Genomic_DNA"/>
</dbReference>
<dbReference type="AlphaFoldDB" id="A0A9D4H2G9"/>
<reference evidence="1" key="1">
    <citation type="journal article" date="2019" name="bioRxiv">
        <title>The Genome of the Zebra Mussel, Dreissena polymorpha: A Resource for Invasive Species Research.</title>
        <authorList>
            <person name="McCartney M.A."/>
            <person name="Auch B."/>
            <person name="Kono T."/>
            <person name="Mallez S."/>
            <person name="Zhang Y."/>
            <person name="Obille A."/>
            <person name="Becker A."/>
            <person name="Abrahante J.E."/>
            <person name="Garbe J."/>
            <person name="Badalamenti J.P."/>
            <person name="Herman A."/>
            <person name="Mangelson H."/>
            <person name="Liachko I."/>
            <person name="Sullivan S."/>
            <person name="Sone E.D."/>
            <person name="Koren S."/>
            <person name="Silverstein K.A.T."/>
            <person name="Beckman K.B."/>
            <person name="Gohl D.M."/>
        </authorList>
    </citation>
    <scope>NUCLEOTIDE SEQUENCE</scope>
    <source>
        <strain evidence="1">Duluth1</strain>
        <tissue evidence="1">Whole animal</tissue>
    </source>
</reference>
<keyword evidence="2" id="KW-1185">Reference proteome</keyword>
<gene>
    <name evidence="1" type="ORF">DPMN_125992</name>
</gene>
<sequence>MDRGSTGKIVCGHVVVVVYLHRLFEQKVIVPTTICTQLLSFLTVSELLNSTATVHPYKFGHREKFGKNTLNAFYVTLNLAPGLQRLQRFDLLT</sequence>
<accession>A0A9D4H2G9</accession>